<reference evidence="1" key="2">
    <citation type="submission" date="2020-11" db="EMBL/GenBank/DDBJ databases">
        <authorList>
            <person name="McCartney M.A."/>
            <person name="Auch B."/>
            <person name="Kono T."/>
            <person name="Mallez S."/>
            <person name="Becker A."/>
            <person name="Gohl D.M."/>
            <person name="Silverstein K.A.T."/>
            <person name="Koren S."/>
            <person name="Bechman K.B."/>
            <person name="Herman A."/>
            <person name="Abrahante J.E."/>
            <person name="Garbe J."/>
        </authorList>
    </citation>
    <scope>NUCLEOTIDE SEQUENCE</scope>
    <source>
        <strain evidence="1">Duluth1</strain>
        <tissue evidence="1">Whole animal</tissue>
    </source>
</reference>
<sequence>MLDGKTGWSMKDDLDKKLVLSHIVHTNLMPDNGTLVNHVQGGLRGEPAFLVVPHRSRR</sequence>
<gene>
    <name evidence="1" type="ORF">DPMN_165938</name>
</gene>
<keyword evidence="2" id="KW-1185">Reference proteome</keyword>
<name>A0A9D4EVX2_DREPO</name>
<comment type="caution">
    <text evidence="1">The sequence shown here is derived from an EMBL/GenBank/DDBJ whole genome shotgun (WGS) entry which is preliminary data.</text>
</comment>
<reference evidence="1" key="1">
    <citation type="journal article" date="2019" name="bioRxiv">
        <title>The Genome of the Zebra Mussel, Dreissena polymorpha: A Resource for Invasive Species Research.</title>
        <authorList>
            <person name="McCartney M.A."/>
            <person name="Auch B."/>
            <person name="Kono T."/>
            <person name="Mallez S."/>
            <person name="Zhang Y."/>
            <person name="Obille A."/>
            <person name="Becker A."/>
            <person name="Abrahante J.E."/>
            <person name="Garbe J."/>
            <person name="Badalamenti J.P."/>
            <person name="Herman A."/>
            <person name="Mangelson H."/>
            <person name="Liachko I."/>
            <person name="Sullivan S."/>
            <person name="Sone E.D."/>
            <person name="Koren S."/>
            <person name="Silverstein K.A.T."/>
            <person name="Beckman K.B."/>
            <person name="Gohl D.M."/>
        </authorList>
    </citation>
    <scope>NUCLEOTIDE SEQUENCE</scope>
    <source>
        <strain evidence="1">Duluth1</strain>
        <tissue evidence="1">Whole animal</tissue>
    </source>
</reference>
<evidence type="ECO:0000313" key="2">
    <source>
        <dbReference type="Proteomes" id="UP000828390"/>
    </source>
</evidence>
<dbReference type="EMBL" id="JAIWYP010000008">
    <property type="protein sequence ID" value="KAH3787809.1"/>
    <property type="molecule type" value="Genomic_DNA"/>
</dbReference>
<proteinExistence type="predicted"/>
<protein>
    <submittedName>
        <fullName evidence="1">Uncharacterized protein</fullName>
    </submittedName>
</protein>
<dbReference type="AlphaFoldDB" id="A0A9D4EVX2"/>
<accession>A0A9D4EVX2</accession>
<evidence type="ECO:0000313" key="1">
    <source>
        <dbReference type="EMBL" id="KAH3787809.1"/>
    </source>
</evidence>
<dbReference type="Proteomes" id="UP000828390">
    <property type="component" value="Unassembled WGS sequence"/>
</dbReference>
<organism evidence="1 2">
    <name type="scientific">Dreissena polymorpha</name>
    <name type="common">Zebra mussel</name>
    <name type="synonym">Mytilus polymorpha</name>
    <dbReference type="NCBI Taxonomy" id="45954"/>
    <lineage>
        <taxon>Eukaryota</taxon>
        <taxon>Metazoa</taxon>
        <taxon>Spiralia</taxon>
        <taxon>Lophotrochozoa</taxon>
        <taxon>Mollusca</taxon>
        <taxon>Bivalvia</taxon>
        <taxon>Autobranchia</taxon>
        <taxon>Heteroconchia</taxon>
        <taxon>Euheterodonta</taxon>
        <taxon>Imparidentia</taxon>
        <taxon>Neoheterodontei</taxon>
        <taxon>Myida</taxon>
        <taxon>Dreissenoidea</taxon>
        <taxon>Dreissenidae</taxon>
        <taxon>Dreissena</taxon>
    </lineage>
</organism>